<feature type="region of interest" description="Disordered" evidence="1">
    <location>
        <begin position="45"/>
        <end position="101"/>
    </location>
</feature>
<comment type="caution">
    <text evidence="2">The sequence shown here is derived from an EMBL/GenBank/DDBJ whole genome shotgun (WGS) entry which is preliminary data.</text>
</comment>
<feature type="compositionally biased region" description="Basic and acidic residues" evidence="1">
    <location>
        <begin position="51"/>
        <end position="65"/>
    </location>
</feature>
<gene>
    <name evidence="2" type="ORF">TNCT_253691</name>
    <name evidence="3" type="ORF">TNCT_83081</name>
</gene>
<evidence type="ECO:0000256" key="1">
    <source>
        <dbReference type="SAM" id="MobiDB-lite"/>
    </source>
</evidence>
<keyword evidence="4" id="KW-1185">Reference proteome</keyword>
<dbReference type="Proteomes" id="UP000887116">
    <property type="component" value="Unassembled WGS sequence"/>
</dbReference>
<evidence type="ECO:0000313" key="4">
    <source>
        <dbReference type="Proteomes" id="UP000887116"/>
    </source>
</evidence>
<evidence type="ECO:0000313" key="3">
    <source>
        <dbReference type="EMBL" id="GFQ79672.1"/>
    </source>
</evidence>
<evidence type="ECO:0000313" key="2">
    <source>
        <dbReference type="EMBL" id="GFQ67509.1"/>
    </source>
</evidence>
<protein>
    <submittedName>
        <fullName evidence="2">Uncharacterized protein</fullName>
    </submittedName>
</protein>
<sequence>MPLCAHLADHPTYNGSATFSVPSSSTSDYPQCTSVSNIFPELSTSEVIIPTDREQNKEDDSEKSVNNEVESNNDSNHDRESEEDKDRPYTQKDLSILMLRC</sequence>
<accession>A0A8X6GI79</accession>
<reference evidence="2" key="1">
    <citation type="submission" date="2020-07" db="EMBL/GenBank/DDBJ databases">
        <title>Multicomponent nature underlies the extraordinary mechanical properties of spider dragline silk.</title>
        <authorList>
            <person name="Kono N."/>
            <person name="Nakamura H."/>
            <person name="Mori M."/>
            <person name="Yoshida Y."/>
            <person name="Ohtoshi R."/>
            <person name="Malay A.D."/>
            <person name="Moran D.A.P."/>
            <person name="Tomita M."/>
            <person name="Numata K."/>
            <person name="Arakawa K."/>
        </authorList>
    </citation>
    <scope>NUCLEOTIDE SEQUENCE</scope>
</reference>
<dbReference type="AlphaFoldDB" id="A0A8X6GI79"/>
<dbReference type="EMBL" id="BMAO01012217">
    <property type="protein sequence ID" value="GFQ79672.1"/>
    <property type="molecule type" value="Genomic_DNA"/>
</dbReference>
<feature type="compositionally biased region" description="Basic and acidic residues" evidence="1">
    <location>
        <begin position="75"/>
        <end position="90"/>
    </location>
</feature>
<proteinExistence type="predicted"/>
<organism evidence="2 4">
    <name type="scientific">Trichonephila clavata</name>
    <name type="common">Joro spider</name>
    <name type="synonym">Nephila clavata</name>
    <dbReference type="NCBI Taxonomy" id="2740835"/>
    <lineage>
        <taxon>Eukaryota</taxon>
        <taxon>Metazoa</taxon>
        <taxon>Ecdysozoa</taxon>
        <taxon>Arthropoda</taxon>
        <taxon>Chelicerata</taxon>
        <taxon>Arachnida</taxon>
        <taxon>Araneae</taxon>
        <taxon>Araneomorphae</taxon>
        <taxon>Entelegynae</taxon>
        <taxon>Araneoidea</taxon>
        <taxon>Nephilidae</taxon>
        <taxon>Trichonephila</taxon>
    </lineage>
</organism>
<name>A0A8X6GI79_TRICU</name>
<dbReference type="EMBL" id="BMAO01010478">
    <property type="protein sequence ID" value="GFQ67509.1"/>
    <property type="molecule type" value="Genomic_DNA"/>
</dbReference>